<comment type="caution">
    <text evidence="5">The sequence shown here is derived from an EMBL/GenBank/DDBJ whole genome shotgun (WGS) entry which is preliminary data.</text>
</comment>
<dbReference type="Proteomes" id="UP000053326">
    <property type="component" value="Unassembled WGS sequence"/>
</dbReference>
<feature type="domain" description="Fumarate reductase/succinate dehydrogenase flavoprotein-like C-terminal" evidence="4">
    <location>
        <begin position="457"/>
        <end position="506"/>
    </location>
</feature>
<sequence>VVAGKYGLSGSTNLIASESLGINAPFNYMGDGDSPEVYLQDMLETGGGLSDPVLCRVIAEEACARIEELMALGLQFDSRDGRPVQRKLSGCTKARSLTCGGSTGREIVAVLKKANAAIGVNVLENARILDLVQDDNGRVCGAVGLVGEEPLHVSAGAVVLATGGAGRAFRKNVNPPTVEGDGWAMAYRAGARLVNMEFFQIGPAVVKPRIKFIIHSHMWRLRPKLTNALGEEFLGRYCPAGVDVGEVVDAKAMSYPFSVRTIAMYLDIAIFKEIMEGRGTPDDGIIFDVTHAGEEVLREKAPITYEFLKNAGVDLARETIELGLVVQNFNGGVLIDADGFTGVEGLYAAGEVTGGVHGSDRPGGNNLIDTQVFGYRAGRKAAEAALCFKEKGTCRHAPKGLPVKIEGVSPQAGEEAILEKSADLYYRELTVVRRAQGLKKVLEFIDAQKRQAQSQMLINRLLVGEILASAALAREESRGTHYREDFPATGSDWVKRLVVYRGPDGESVVKTEKL</sequence>
<evidence type="ECO:0000313" key="5">
    <source>
        <dbReference type="EMBL" id="KUK35878.1"/>
    </source>
</evidence>
<dbReference type="SUPFAM" id="SSF51905">
    <property type="entry name" value="FAD/NAD(P)-binding domain"/>
    <property type="match status" value="1"/>
</dbReference>
<dbReference type="Gene3D" id="1.20.58.100">
    <property type="entry name" value="Fumarate reductase/succinate dehydrogenase flavoprotein-like, C-terminal domain"/>
    <property type="match status" value="1"/>
</dbReference>
<dbReference type="InterPro" id="IPR030664">
    <property type="entry name" value="SdhA/FrdA/AprA"/>
</dbReference>
<evidence type="ECO:0000259" key="3">
    <source>
        <dbReference type="Pfam" id="PF00890"/>
    </source>
</evidence>
<reference evidence="6" key="1">
    <citation type="journal article" date="2015" name="MBio">
        <title>Genome-Resolved Metagenomic Analysis Reveals Roles for Candidate Phyla and Other Microbial Community Members in Biogeochemical Transformations in Oil Reservoirs.</title>
        <authorList>
            <person name="Hu P."/>
            <person name="Tom L."/>
            <person name="Singh A."/>
            <person name="Thomas B.C."/>
            <person name="Baker B.J."/>
            <person name="Piceno Y.M."/>
            <person name="Andersen G.L."/>
            <person name="Banfield J.F."/>
        </authorList>
    </citation>
    <scope>NUCLEOTIDE SEQUENCE [LARGE SCALE GENOMIC DNA]</scope>
</reference>
<feature type="non-terminal residue" evidence="5">
    <location>
        <position position="1"/>
    </location>
</feature>
<dbReference type="InterPro" id="IPR015939">
    <property type="entry name" value="Fum_Rdtase/Succ_DH_flav-like_C"/>
</dbReference>
<dbReference type="PANTHER" id="PTHR11632">
    <property type="entry name" value="SUCCINATE DEHYDROGENASE 2 FLAVOPROTEIN SUBUNIT"/>
    <property type="match status" value="1"/>
</dbReference>
<dbReference type="InterPro" id="IPR027477">
    <property type="entry name" value="Succ_DH/fumarate_Rdtase_cat_sf"/>
</dbReference>
<dbReference type="InterPro" id="IPR037099">
    <property type="entry name" value="Fum_R/Succ_DH_flav-like_C_sf"/>
</dbReference>
<dbReference type="Pfam" id="PF02910">
    <property type="entry name" value="Succ_DH_flav_C"/>
    <property type="match status" value="1"/>
</dbReference>
<dbReference type="SUPFAM" id="SSF46977">
    <property type="entry name" value="Succinate dehydrogenase/fumarate reductase flavoprotein C-terminal domain"/>
    <property type="match status" value="1"/>
</dbReference>
<dbReference type="AlphaFoldDB" id="A0A101FF46"/>
<feature type="domain" description="FAD-dependent oxidoreductase 2 FAD-binding" evidence="3">
    <location>
        <begin position="21"/>
        <end position="367"/>
    </location>
</feature>
<dbReference type="PANTHER" id="PTHR11632:SF51">
    <property type="entry name" value="SUCCINATE DEHYDROGENASE [UBIQUINONE] FLAVOPROTEIN SUBUNIT, MITOCHONDRIAL"/>
    <property type="match status" value="1"/>
</dbReference>
<dbReference type="GO" id="GO:0033765">
    <property type="term" value="F:steroid dehydrogenase activity, acting on the CH-CH group of donors"/>
    <property type="evidence" value="ECO:0007669"/>
    <property type="project" value="UniProtKB-ARBA"/>
</dbReference>
<protein>
    <submittedName>
        <fullName evidence="5">Putative L-aspartate oxidase</fullName>
    </submittedName>
</protein>
<dbReference type="InterPro" id="IPR036188">
    <property type="entry name" value="FAD/NAD-bd_sf"/>
</dbReference>
<gene>
    <name evidence="5" type="ORF">XD66_1416</name>
</gene>
<accession>A0A101FF46</accession>
<dbReference type="InterPro" id="IPR003953">
    <property type="entry name" value="FAD-dep_OxRdtase_2_FAD-bd"/>
</dbReference>
<organism evidence="5 6">
    <name type="scientific">Thermacetogenium phaeum</name>
    <dbReference type="NCBI Taxonomy" id="85874"/>
    <lineage>
        <taxon>Bacteria</taxon>
        <taxon>Bacillati</taxon>
        <taxon>Bacillota</taxon>
        <taxon>Clostridia</taxon>
        <taxon>Thermoanaerobacterales</taxon>
        <taxon>Thermoanaerobacteraceae</taxon>
        <taxon>Thermacetogenium</taxon>
    </lineage>
</organism>
<evidence type="ECO:0000259" key="4">
    <source>
        <dbReference type="Pfam" id="PF02910"/>
    </source>
</evidence>
<evidence type="ECO:0000256" key="2">
    <source>
        <dbReference type="ARBA" id="ARBA00023002"/>
    </source>
</evidence>
<dbReference type="Gene3D" id="3.90.700.10">
    <property type="entry name" value="Succinate dehydrogenase/fumarate reductase flavoprotein, catalytic domain"/>
    <property type="match status" value="1"/>
</dbReference>
<dbReference type="Gene3D" id="3.50.50.60">
    <property type="entry name" value="FAD/NAD(P)-binding domain"/>
    <property type="match status" value="1"/>
</dbReference>
<proteinExistence type="predicted"/>
<keyword evidence="1" id="KW-0285">Flavoprotein</keyword>
<dbReference type="Pfam" id="PF00890">
    <property type="entry name" value="FAD_binding_2"/>
    <property type="match status" value="1"/>
</dbReference>
<name>A0A101FF46_9THEO</name>
<dbReference type="EMBL" id="LGFO01000226">
    <property type="protein sequence ID" value="KUK35878.1"/>
    <property type="molecule type" value="Genomic_DNA"/>
</dbReference>
<evidence type="ECO:0000313" key="6">
    <source>
        <dbReference type="Proteomes" id="UP000053326"/>
    </source>
</evidence>
<keyword evidence="2" id="KW-0560">Oxidoreductase</keyword>
<evidence type="ECO:0000256" key="1">
    <source>
        <dbReference type="ARBA" id="ARBA00022630"/>
    </source>
</evidence>